<dbReference type="FunFam" id="1.10.472.80:FF:000100">
    <property type="entry name" value="TBC1 domain protein"/>
    <property type="match status" value="1"/>
</dbReference>
<feature type="domain" description="Rab-GAP TBC" evidence="3">
    <location>
        <begin position="1"/>
        <end position="189"/>
    </location>
</feature>
<dbReference type="Pfam" id="PF00566">
    <property type="entry name" value="RabGAP-TBC"/>
    <property type="match status" value="1"/>
</dbReference>
<dbReference type="InterPro" id="IPR035969">
    <property type="entry name" value="Rab-GAP_TBC_sf"/>
</dbReference>
<keyword evidence="5" id="KW-1185">Reference proteome</keyword>
<dbReference type="PANTHER" id="PTHR20913">
    <property type="entry name" value="TBC1 DOMAIN FAMILY MEMBER 20/GTPASE"/>
    <property type="match status" value="1"/>
</dbReference>
<keyword evidence="2" id="KW-0812">Transmembrane</keyword>
<reference evidence="4" key="1">
    <citation type="submission" date="2023-08" db="EMBL/GenBank/DDBJ databases">
        <title>Reference Genome Resource for the Citrus Pathogen Phytophthora citrophthora.</title>
        <authorList>
            <person name="Moller H."/>
            <person name="Coetzee B."/>
            <person name="Rose L.J."/>
            <person name="Van Niekerk J.M."/>
        </authorList>
    </citation>
    <scope>NUCLEOTIDE SEQUENCE</scope>
    <source>
        <strain evidence="4">STE-U-9442</strain>
    </source>
</reference>
<accession>A0AAD9H076</accession>
<dbReference type="PANTHER" id="PTHR20913:SF7">
    <property type="entry name" value="RE60063P"/>
    <property type="match status" value="1"/>
</dbReference>
<dbReference type="PROSITE" id="PS50086">
    <property type="entry name" value="TBC_RABGAP"/>
    <property type="match status" value="1"/>
</dbReference>
<sequence length="337" mass="38315">MKFRKELWPYLLSASTSVENGQATAGNGSVEAHRDAGQVEKDVERSLWHYDILQGLKDSERRVKRRALTQIIMDVLNANDELFYFQGYHDIVSVFLLTLGNSKTTLQAVQNVSSTYQREPMRSGFERVMATTRLLFPLLDAADEELFQHLRESGVEPFFALPWMITWFAHQLKRFEDVARLFDVFLVSHPLFSLYVSAAVLLTAREKILRCELDFGTMHGMLSNLPLTMDVEKVIARGLVLFHQLPPEKLRQLSGVEMSSVETMYFQCPFEYQPWPSVAKPMLKDVPALPPRRSRSGDKTNFALGSWQASIVVTTVAVGVVAVASAYAFRDRIGMRM</sequence>
<evidence type="ECO:0000313" key="4">
    <source>
        <dbReference type="EMBL" id="KAK1948147.1"/>
    </source>
</evidence>
<dbReference type="Proteomes" id="UP001259832">
    <property type="component" value="Unassembled WGS sequence"/>
</dbReference>
<dbReference type="AlphaFoldDB" id="A0AAD9H076"/>
<dbReference type="GO" id="GO:0005096">
    <property type="term" value="F:GTPase activator activity"/>
    <property type="evidence" value="ECO:0007669"/>
    <property type="project" value="UniProtKB-KW"/>
</dbReference>
<feature type="transmembrane region" description="Helical" evidence="2">
    <location>
        <begin position="307"/>
        <end position="329"/>
    </location>
</feature>
<gene>
    <name evidence="4" type="ORF">P3T76_000437</name>
</gene>
<keyword evidence="1" id="KW-0343">GTPase activation</keyword>
<keyword evidence="2" id="KW-1133">Transmembrane helix</keyword>
<organism evidence="4 5">
    <name type="scientific">Phytophthora citrophthora</name>
    <dbReference type="NCBI Taxonomy" id="4793"/>
    <lineage>
        <taxon>Eukaryota</taxon>
        <taxon>Sar</taxon>
        <taxon>Stramenopiles</taxon>
        <taxon>Oomycota</taxon>
        <taxon>Peronosporomycetes</taxon>
        <taxon>Peronosporales</taxon>
        <taxon>Peronosporaceae</taxon>
        <taxon>Phytophthora</taxon>
    </lineage>
</organism>
<comment type="caution">
    <text evidence="4">The sequence shown here is derived from an EMBL/GenBank/DDBJ whole genome shotgun (WGS) entry which is preliminary data.</text>
</comment>
<proteinExistence type="predicted"/>
<dbReference type="InterPro" id="IPR000195">
    <property type="entry name" value="Rab-GAP-TBC_dom"/>
</dbReference>
<dbReference type="SUPFAM" id="SSF47923">
    <property type="entry name" value="Ypt/Rab-GAP domain of gyp1p"/>
    <property type="match status" value="2"/>
</dbReference>
<dbReference type="GO" id="GO:0006888">
    <property type="term" value="P:endoplasmic reticulum to Golgi vesicle-mediated transport"/>
    <property type="evidence" value="ECO:0007669"/>
    <property type="project" value="TreeGrafter"/>
</dbReference>
<dbReference type="Gene3D" id="1.10.8.1310">
    <property type="match status" value="1"/>
</dbReference>
<keyword evidence="2" id="KW-0472">Membrane</keyword>
<dbReference type="InterPro" id="IPR045913">
    <property type="entry name" value="TBC20/Gyp8-like"/>
</dbReference>
<evidence type="ECO:0000259" key="3">
    <source>
        <dbReference type="PROSITE" id="PS50086"/>
    </source>
</evidence>
<dbReference type="SMART" id="SM00164">
    <property type="entry name" value="TBC"/>
    <property type="match status" value="1"/>
</dbReference>
<evidence type="ECO:0000313" key="5">
    <source>
        <dbReference type="Proteomes" id="UP001259832"/>
    </source>
</evidence>
<dbReference type="GO" id="GO:0005789">
    <property type="term" value="C:endoplasmic reticulum membrane"/>
    <property type="evidence" value="ECO:0007669"/>
    <property type="project" value="TreeGrafter"/>
</dbReference>
<evidence type="ECO:0000256" key="2">
    <source>
        <dbReference type="SAM" id="Phobius"/>
    </source>
</evidence>
<dbReference type="EMBL" id="JASMQC010000001">
    <property type="protein sequence ID" value="KAK1948147.1"/>
    <property type="molecule type" value="Genomic_DNA"/>
</dbReference>
<evidence type="ECO:0000256" key="1">
    <source>
        <dbReference type="ARBA" id="ARBA00022468"/>
    </source>
</evidence>
<dbReference type="Gene3D" id="1.10.472.80">
    <property type="entry name" value="Ypt/Rab-GAP domain of gyp1p, domain 3"/>
    <property type="match status" value="1"/>
</dbReference>
<protein>
    <submittedName>
        <fullName evidence="4">TBC1 domain family member 20</fullName>
    </submittedName>
</protein>
<name>A0AAD9H076_9STRA</name>